<dbReference type="RefSeq" id="WP_231955914.1">
    <property type="nucleotide sequence ID" value="NZ_CBCSGM010000001.1"/>
</dbReference>
<gene>
    <name evidence="2" type="ORF">NCTC4824_01804</name>
</gene>
<dbReference type="EMBL" id="LS483476">
    <property type="protein sequence ID" value="SQI56409.1"/>
    <property type="molecule type" value="Genomic_DNA"/>
</dbReference>
<feature type="domain" description="Core" evidence="1">
    <location>
        <begin position="3"/>
        <end position="107"/>
    </location>
</feature>
<dbReference type="AlphaFoldDB" id="A0A2X4W152"/>
<dbReference type="InterPro" id="IPR000361">
    <property type="entry name" value="ATAP_core_dom"/>
</dbReference>
<organism evidence="2 3">
    <name type="scientific">Lederbergia lenta</name>
    <name type="common">Bacillus lentus</name>
    <dbReference type="NCBI Taxonomy" id="1467"/>
    <lineage>
        <taxon>Bacteria</taxon>
        <taxon>Bacillati</taxon>
        <taxon>Bacillota</taxon>
        <taxon>Bacilli</taxon>
        <taxon>Bacillales</taxon>
        <taxon>Bacillaceae</taxon>
        <taxon>Lederbergia</taxon>
    </lineage>
</organism>
<protein>
    <submittedName>
        <fullName evidence="2">Cytoplasmic protein</fullName>
    </submittedName>
</protein>
<dbReference type="InterPro" id="IPR035903">
    <property type="entry name" value="HesB-like_dom_sf"/>
</dbReference>
<evidence type="ECO:0000313" key="3">
    <source>
        <dbReference type="Proteomes" id="UP000249134"/>
    </source>
</evidence>
<dbReference type="KEGG" id="blen:NCTC4824_01804"/>
<evidence type="ECO:0000259" key="1">
    <source>
        <dbReference type="Pfam" id="PF01521"/>
    </source>
</evidence>
<sequence>MIKFTITPKAAERIEQKMGRQDLMLKLKYKTEGCGCVLSGVPTLELIEKRALDQDEIQVETNIMPIIMEESKIIFFDDQLKIDFSNDSQSFRLVSPSQILNGRMSCNVISN</sequence>
<dbReference type="SUPFAM" id="SSF89360">
    <property type="entry name" value="HesB-like domain"/>
    <property type="match status" value="1"/>
</dbReference>
<reference evidence="2 3" key="1">
    <citation type="submission" date="2018-06" db="EMBL/GenBank/DDBJ databases">
        <authorList>
            <consortium name="Pathogen Informatics"/>
            <person name="Doyle S."/>
        </authorList>
    </citation>
    <scope>NUCLEOTIDE SEQUENCE [LARGE SCALE GENOMIC DNA]</scope>
    <source>
        <strain evidence="2 3">NCTC4824</strain>
    </source>
</reference>
<keyword evidence="3" id="KW-1185">Reference proteome</keyword>
<name>A0A2X4W152_LEDLE</name>
<dbReference type="Proteomes" id="UP000249134">
    <property type="component" value="Chromosome 1"/>
</dbReference>
<evidence type="ECO:0000313" key="2">
    <source>
        <dbReference type="EMBL" id="SQI56409.1"/>
    </source>
</evidence>
<proteinExistence type="predicted"/>
<dbReference type="Gene3D" id="2.60.300.12">
    <property type="entry name" value="HesB-like domain"/>
    <property type="match status" value="1"/>
</dbReference>
<dbReference type="Pfam" id="PF01521">
    <property type="entry name" value="Fe-S_biosyn"/>
    <property type="match status" value="1"/>
</dbReference>
<dbReference type="STRING" id="1348624.GCA_001591545_00880"/>
<accession>A0A2X4W152</accession>